<sequence length="246" mass="25717">MNGRTAPDPVRVAVGAAATVGDGIRRMLLFGVDAARRLPGVDPALVALESRGAETLRAGDEIADRVLHTVVRRVVDAALDVVDITAVVRDHVDLDVLAEGIDIERILDRVDIDAVAARIAIAPILARVDIDAVAARVDVAAIVDRVDLDALAAKIDVEAIIDRVDLDALAAKIDVAAIIGRVDLVGLANAVIEGVDLPSIIRESTGSMSTEAVRGVRSQGMHADDAVSGFVGRFFGRVPETPEAPA</sequence>
<dbReference type="Proteomes" id="UP000042997">
    <property type="component" value="Unassembled WGS sequence"/>
</dbReference>
<organism evidence="1 2">
    <name type="scientific">Rhodococcus ruber</name>
    <dbReference type="NCBI Taxonomy" id="1830"/>
    <lineage>
        <taxon>Bacteria</taxon>
        <taxon>Bacillati</taxon>
        <taxon>Actinomycetota</taxon>
        <taxon>Actinomycetes</taxon>
        <taxon>Mycobacteriales</taxon>
        <taxon>Nocardiaceae</taxon>
        <taxon>Rhodococcus</taxon>
    </lineage>
</organism>
<dbReference type="RefSeq" id="WP_040270706.1">
    <property type="nucleotide sequence ID" value="NZ_JAJNCM010000008.1"/>
</dbReference>
<gene>
    <name evidence="1" type="ORF">RHRU231_330137</name>
</gene>
<reference evidence="1 2" key="1">
    <citation type="journal article" date="2014" name="Genome Announc.">
        <title>Draft Genome Sequence of Propane- and Butane-Oxidizing Actinobacterium Rhodococcus ruber IEGM 231.</title>
        <authorList>
            <person name="Ivshina I.B."/>
            <person name="Kuyukina M.S."/>
            <person name="Krivoruchko A.V."/>
            <person name="Barbe V."/>
            <person name="Fischer C."/>
        </authorList>
    </citation>
    <scope>NUCLEOTIDE SEQUENCE [LARGE SCALE GENOMIC DNA]</scope>
</reference>
<proteinExistence type="predicted"/>
<dbReference type="AlphaFoldDB" id="A0A098BHI4"/>
<dbReference type="EMBL" id="CCSD01000043">
    <property type="protein sequence ID" value="CDZ87680.1"/>
    <property type="molecule type" value="Genomic_DNA"/>
</dbReference>
<dbReference type="eggNOG" id="ENOG5033888">
    <property type="taxonomic scope" value="Bacteria"/>
</dbReference>
<dbReference type="OrthoDB" id="4871005at2"/>
<protein>
    <submittedName>
        <fullName evidence="1">Uncharacterized protein</fullName>
    </submittedName>
</protein>
<evidence type="ECO:0000313" key="1">
    <source>
        <dbReference type="EMBL" id="CDZ87680.1"/>
    </source>
</evidence>
<accession>A0A098BHI4</accession>
<name>A0A098BHI4_9NOCA</name>
<evidence type="ECO:0000313" key="2">
    <source>
        <dbReference type="Proteomes" id="UP000042997"/>
    </source>
</evidence>